<proteinExistence type="predicted"/>
<dbReference type="InterPro" id="IPR004343">
    <property type="entry name" value="Plus-3_dom"/>
</dbReference>
<keyword evidence="4" id="KW-1185">Reference proteome</keyword>
<dbReference type="SMART" id="SM00343">
    <property type="entry name" value="ZnF_C2HC"/>
    <property type="match status" value="2"/>
</dbReference>
<dbReference type="Proteomes" id="UP000811609">
    <property type="component" value="Chromosome 2"/>
</dbReference>
<organism evidence="3 4">
    <name type="scientific">Carya illinoinensis</name>
    <name type="common">Pecan</name>
    <dbReference type="NCBI Taxonomy" id="32201"/>
    <lineage>
        <taxon>Eukaryota</taxon>
        <taxon>Viridiplantae</taxon>
        <taxon>Streptophyta</taxon>
        <taxon>Embryophyta</taxon>
        <taxon>Tracheophyta</taxon>
        <taxon>Spermatophyta</taxon>
        <taxon>Magnoliopsida</taxon>
        <taxon>eudicotyledons</taxon>
        <taxon>Gunneridae</taxon>
        <taxon>Pentapetalae</taxon>
        <taxon>rosids</taxon>
        <taxon>fabids</taxon>
        <taxon>Fagales</taxon>
        <taxon>Juglandaceae</taxon>
        <taxon>Carya</taxon>
    </lineage>
</organism>
<evidence type="ECO:0000256" key="1">
    <source>
        <dbReference type="SAM" id="MobiDB-lite"/>
    </source>
</evidence>
<dbReference type="GO" id="GO:0003677">
    <property type="term" value="F:DNA binding"/>
    <property type="evidence" value="ECO:0007669"/>
    <property type="project" value="InterPro"/>
</dbReference>
<feature type="domain" description="Plus3" evidence="2">
    <location>
        <begin position="932"/>
        <end position="1060"/>
    </location>
</feature>
<sequence length="1060" mass="116961">MNAENVNIEPVTDLGLSVGYSDQYISRSPAKEFIQPKMNAENENIEPVTDLGLSVGYSDQCIQRQPKDEGASAGANAGSRIDMTFLSSNPLSELVWSPHNGLSLKCADCGFTNKKGPLMWGAGSSNVAFSLPQSISGKRSATDKPIDEEVITPQAALYANDNVAGTNNSTRSPTRHDGIIPGCGSNNKDETGPVSDMEEMSSAVELSVPHIAQEDHGRKSEDLIGEGRDLGSEQILGMNIALASDVHPQPVDECKASETSVKNLKFPGRRPLEKLEQTAENELRTPIGENACSAVTKMVESEFAHKLQNSFQHNKEVLQRNITVQSEPSPANRNFHRNRRKGKEKALSDGDIKERSLKEGNDSHESVESCNSAGLFLTCKKRPSFEECLIAGSKRVKKQIEKTPCSTSYIRQDSSFMNWITNMMKGFPKPIQDETPSPALVIAPPDHGHQDPNYQNLLACNKNQDPGLKNIGFRSIFQSLYGPNVEGETTSLNAKNDNGESKEHELANKMCDINATPIAIHGDDDNKVKPFLWPNKKFDLPMSGNGAASATQPRVFPLKFSTFQKIGKTNSRENRNSCKVEFGREKNETSSTSTPCKDKIRSAENIASDPTSKGKSTNDFSCRNDPLRSLWITRFYSKTSGPLLNPDDCSQSISVGVECSNDRMRLLPCPWNYDDNNQKSLALKERSAEDPMPALGNESQKHPADTEAVIGSKRMKCHNDRESAYKLNPILPSPKFRSTMEMSSIFARRLDALKHAMPSNVTDNATQATITCVFCGIEGHRLQECSEITENEIEDLLRNSNSYKAAEEFPCLCIRCFQLNHWAVACPSASSSGKHQTRGVASMVGPSKMLHKEGNRENLKLLTGRGIQCLAACDENDLGIPEWKPKEMIAPVKTISNANLMKKKHIAPSFGVNYSKEQNIMLVKRQLSDVPKGIFNTIKGLRLSRSDILKWMNSYMSLSHLDGFFLRVRLGKWEGLQGTGYHVACITGKQRENSPQNAKNPVCVSVGGNKFLVGSEHISNHDFLEDELMAWWSATSIDGGKIPSEEDLTAKIKKKRMLGL</sequence>
<evidence type="ECO:0000313" key="4">
    <source>
        <dbReference type="Proteomes" id="UP000811609"/>
    </source>
</evidence>
<reference evidence="3" key="1">
    <citation type="submission" date="2020-12" db="EMBL/GenBank/DDBJ databases">
        <title>WGS assembly of Carya illinoinensis cv. Pawnee.</title>
        <authorList>
            <person name="Platts A."/>
            <person name="Shu S."/>
            <person name="Wright S."/>
            <person name="Barry K."/>
            <person name="Edger P."/>
            <person name="Pires J.C."/>
            <person name="Schmutz J."/>
        </authorList>
    </citation>
    <scope>NUCLEOTIDE SEQUENCE</scope>
    <source>
        <tissue evidence="3">Leaf</tissue>
    </source>
</reference>
<dbReference type="Pfam" id="PF03126">
    <property type="entry name" value="Plus-3"/>
    <property type="match status" value="1"/>
</dbReference>
<dbReference type="PANTHER" id="PTHR38940">
    <property type="entry name" value="PLUS3 DOMAIN-CONTAINING PROTEIN"/>
    <property type="match status" value="1"/>
</dbReference>
<protein>
    <recommendedName>
        <fullName evidence="2">Plus3 domain-containing protein</fullName>
    </recommendedName>
</protein>
<dbReference type="GO" id="GO:0008270">
    <property type="term" value="F:zinc ion binding"/>
    <property type="evidence" value="ECO:0007669"/>
    <property type="project" value="InterPro"/>
</dbReference>
<gene>
    <name evidence="3" type="ORF">CIPAW_02G116300</name>
</gene>
<comment type="caution">
    <text evidence="3">The sequence shown here is derived from an EMBL/GenBank/DDBJ whole genome shotgun (WGS) entry which is preliminary data.</text>
</comment>
<feature type="compositionally biased region" description="Basic residues" evidence="1">
    <location>
        <begin position="334"/>
        <end position="343"/>
    </location>
</feature>
<dbReference type="PROSITE" id="PS51360">
    <property type="entry name" value="PLUS3"/>
    <property type="match status" value="1"/>
</dbReference>
<feature type="compositionally biased region" description="Polar residues" evidence="1">
    <location>
        <begin position="163"/>
        <end position="172"/>
    </location>
</feature>
<evidence type="ECO:0000259" key="2">
    <source>
        <dbReference type="PROSITE" id="PS51360"/>
    </source>
</evidence>
<dbReference type="SMART" id="SM00719">
    <property type="entry name" value="Plus3"/>
    <property type="match status" value="1"/>
</dbReference>
<dbReference type="InterPro" id="IPR001878">
    <property type="entry name" value="Znf_CCHC"/>
</dbReference>
<dbReference type="PANTHER" id="PTHR38940:SF4">
    <property type="entry name" value="OS01G0775100 PROTEIN"/>
    <property type="match status" value="1"/>
</dbReference>
<feature type="region of interest" description="Disordered" evidence="1">
    <location>
        <begin position="685"/>
        <end position="705"/>
    </location>
</feature>
<evidence type="ECO:0000313" key="3">
    <source>
        <dbReference type="EMBL" id="KAG6664764.1"/>
    </source>
</evidence>
<dbReference type="AlphaFoldDB" id="A0A8T1RDU7"/>
<feature type="region of interest" description="Disordered" evidence="1">
    <location>
        <begin position="163"/>
        <end position="203"/>
    </location>
</feature>
<name>A0A8T1RDU7_CARIL</name>
<accession>A0A8T1RDU7</accession>
<dbReference type="EMBL" id="CM031810">
    <property type="protein sequence ID" value="KAG6664764.1"/>
    <property type="molecule type" value="Genomic_DNA"/>
</dbReference>
<feature type="compositionally biased region" description="Basic and acidic residues" evidence="1">
    <location>
        <begin position="344"/>
        <end position="365"/>
    </location>
</feature>
<feature type="region of interest" description="Disordered" evidence="1">
    <location>
        <begin position="326"/>
        <end position="365"/>
    </location>
</feature>